<dbReference type="PROSITE" id="PS50887">
    <property type="entry name" value="GGDEF"/>
    <property type="match status" value="1"/>
</dbReference>
<proteinExistence type="predicted"/>
<feature type="transmembrane region" description="Helical" evidence="1">
    <location>
        <begin position="116"/>
        <end position="134"/>
    </location>
</feature>
<feature type="domain" description="GGDEF" evidence="2">
    <location>
        <begin position="237"/>
        <end position="376"/>
    </location>
</feature>
<feature type="transmembrane region" description="Helical" evidence="1">
    <location>
        <begin position="141"/>
        <end position="162"/>
    </location>
</feature>
<evidence type="ECO:0000256" key="1">
    <source>
        <dbReference type="SAM" id="Phobius"/>
    </source>
</evidence>
<organism evidence="3">
    <name type="scientific">mine drainage metagenome</name>
    <dbReference type="NCBI Taxonomy" id="410659"/>
    <lineage>
        <taxon>unclassified sequences</taxon>
        <taxon>metagenomes</taxon>
        <taxon>ecological metagenomes</taxon>
    </lineage>
</organism>
<dbReference type="SUPFAM" id="SSF55073">
    <property type="entry name" value="Nucleotide cyclase"/>
    <property type="match status" value="1"/>
</dbReference>
<dbReference type="Gene3D" id="3.30.70.270">
    <property type="match status" value="1"/>
</dbReference>
<dbReference type="GO" id="GO:0052621">
    <property type="term" value="F:diguanylate cyclase activity"/>
    <property type="evidence" value="ECO:0007669"/>
    <property type="project" value="TreeGrafter"/>
</dbReference>
<dbReference type="PANTHER" id="PTHR45138:SF9">
    <property type="entry name" value="DIGUANYLATE CYCLASE DGCM-RELATED"/>
    <property type="match status" value="1"/>
</dbReference>
<gene>
    <name evidence="3" type="primary">cph2_84</name>
    <name evidence="3" type="ORF">GALL_438480</name>
</gene>
<keyword evidence="1" id="KW-0812">Transmembrane</keyword>
<feature type="transmembrane region" description="Helical" evidence="1">
    <location>
        <begin position="59"/>
        <end position="80"/>
    </location>
</feature>
<accession>A0A1J5Q3M4</accession>
<dbReference type="EMBL" id="MLJW01002489">
    <property type="protein sequence ID" value="OIQ74500.1"/>
    <property type="molecule type" value="Genomic_DNA"/>
</dbReference>
<dbReference type="InterPro" id="IPR050469">
    <property type="entry name" value="Diguanylate_Cyclase"/>
</dbReference>
<keyword evidence="1" id="KW-0472">Membrane</keyword>
<dbReference type="AlphaFoldDB" id="A0A1J5Q3M4"/>
<dbReference type="InterPro" id="IPR029787">
    <property type="entry name" value="Nucleotide_cyclase"/>
</dbReference>
<comment type="caution">
    <text evidence="3">The sequence shown here is derived from an EMBL/GenBank/DDBJ whole genome shotgun (WGS) entry which is preliminary data.</text>
</comment>
<evidence type="ECO:0000259" key="2">
    <source>
        <dbReference type="PROSITE" id="PS50887"/>
    </source>
</evidence>
<dbReference type="NCBIfam" id="TIGR00254">
    <property type="entry name" value="GGDEF"/>
    <property type="match status" value="1"/>
</dbReference>
<dbReference type="InterPro" id="IPR000160">
    <property type="entry name" value="GGDEF_dom"/>
</dbReference>
<protein>
    <submittedName>
        <fullName evidence="3">Phytochrome-like protein cph2</fullName>
    </submittedName>
</protein>
<dbReference type="PANTHER" id="PTHR45138">
    <property type="entry name" value="REGULATORY COMPONENTS OF SENSORY TRANSDUCTION SYSTEM"/>
    <property type="match status" value="1"/>
</dbReference>
<feature type="transmembrane region" description="Helical" evidence="1">
    <location>
        <begin position="168"/>
        <end position="185"/>
    </location>
</feature>
<feature type="transmembrane region" description="Helical" evidence="1">
    <location>
        <begin position="33"/>
        <end position="53"/>
    </location>
</feature>
<keyword evidence="1" id="KW-1133">Transmembrane helix</keyword>
<evidence type="ECO:0000313" key="3">
    <source>
        <dbReference type="EMBL" id="OIQ74500.1"/>
    </source>
</evidence>
<dbReference type="SMART" id="SM00267">
    <property type="entry name" value="GGDEF"/>
    <property type="match status" value="1"/>
</dbReference>
<dbReference type="CDD" id="cd01949">
    <property type="entry name" value="GGDEF"/>
    <property type="match status" value="1"/>
</dbReference>
<dbReference type="Pfam" id="PF00990">
    <property type="entry name" value="GGDEF"/>
    <property type="match status" value="1"/>
</dbReference>
<sequence>MDIGFLRSEFCSDITESKFLTHHLAQTQAQLRVTLALCSVFYMAFVVTDIAVLGYGRNAFILLMGRMAVAVTAAFCSLLTYRQRQSVAATRLAASLVEVVGMSVFMLIVAFRPDELPWHAMSMALMLVAVYLFIPNRLGYSLAIALSATGAFLVLAFTLGTLKPSDMLTMSMLLLLANTFGCFAARRHDRLWREEFRAQMNLKDLSVHDHLTGCFNRRFLHEKLLESELSRARRYGLCLTVIMCDLDHFKCINDSYGHHGGDAVLRTFSDLLQKMTRKNIDSVVRYGGEEFLLILPETNLHDGTQLAERLRIAFAAVATVSETHNDIHTTASFGVATVDFACSSEKVTLDGVIAAADGLLYEAKNGGRNLVKSIQLA</sequence>
<feature type="transmembrane region" description="Helical" evidence="1">
    <location>
        <begin position="92"/>
        <end position="110"/>
    </location>
</feature>
<dbReference type="FunFam" id="3.30.70.270:FF:000001">
    <property type="entry name" value="Diguanylate cyclase domain protein"/>
    <property type="match status" value="1"/>
</dbReference>
<reference evidence="3" key="1">
    <citation type="submission" date="2016-10" db="EMBL/GenBank/DDBJ databases">
        <title>Sequence of Gallionella enrichment culture.</title>
        <authorList>
            <person name="Poehlein A."/>
            <person name="Muehling M."/>
            <person name="Daniel R."/>
        </authorList>
    </citation>
    <scope>NUCLEOTIDE SEQUENCE</scope>
</reference>
<dbReference type="InterPro" id="IPR043128">
    <property type="entry name" value="Rev_trsase/Diguanyl_cyclase"/>
</dbReference>
<name>A0A1J5Q3M4_9ZZZZ</name>